<evidence type="ECO:0000313" key="4">
    <source>
        <dbReference type="Proteomes" id="UP000322315"/>
    </source>
</evidence>
<dbReference type="EMBL" id="VWRS01000032">
    <property type="protein sequence ID" value="KAA5820009.1"/>
    <property type="molecule type" value="Genomic_DNA"/>
</dbReference>
<evidence type="ECO:0000313" key="1">
    <source>
        <dbReference type="EMBL" id="KAA5820009.1"/>
    </source>
</evidence>
<reference evidence="2 3" key="2">
    <citation type="submission" date="2019-07" db="EMBL/GenBank/DDBJ databases">
        <title>Algibacter marinivivus sp. nov., isolated from the surface of a marine red alga.</title>
        <authorList>
            <person name="Zhong X."/>
            <person name="Xu W."/>
            <person name="Zhang Y."/>
            <person name="Zhang Q."/>
            <person name="Du Z."/>
        </authorList>
    </citation>
    <scope>NUCLEOTIDE SEQUENCE [LARGE SCALE GENOMIC DNA]</scope>
    <source>
        <strain evidence="2 3">RU-4-M-4</strain>
    </source>
</reference>
<keyword evidence="3" id="KW-1185">Reference proteome</keyword>
<dbReference type="Gene3D" id="2.60.40.740">
    <property type="match status" value="2"/>
</dbReference>
<reference evidence="1" key="3">
    <citation type="submission" date="2019-09" db="EMBL/GenBank/DDBJ databases">
        <authorList>
            <person name="Zhang D.-C."/>
        </authorList>
    </citation>
    <scope>NUCLEOTIDE SEQUENCE</scope>
    <source>
        <strain evidence="1">RU-4-M-4</strain>
    </source>
</reference>
<dbReference type="InterPro" id="IPR025667">
    <property type="entry name" value="SprB_repeat"/>
</dbReference>
<feature type="non-terminal residue" evidence="1">
    <location>
        <position position="1"/>
    </location>
</feature>
<proteinExistence type="predicted"/>
<accession>A0A5M7ARD1</accession>
<organism evidence="1 4">
    <name type="scientific">Algibacter amylolyticus</name>
    <dbReference type="NCBI Taxonomy" id="1608400"/>
    <lineage>
        <taxon>Bacteria</taxon>
        <taxon>Pseudomonadati</taxon>
        <taxon>Bacteroidota</taxon>
        <taxon>Flavobacteriia</taxon>
        <taxon>Flavobacteriales</taxon>
        <taxon>Flavobacteriaceae</taxon>
        <taxon>Algibacter</taxon>
    </lineage>
</organism>
<evidence type="ECO:0000313" key="3">
    <source>
        <dbReference type="Proteomes" id="UP000315145"/>
    </source>
</evidence>
<dbReference type="RefSeq" id="WP_172625940.1">
    <property type="nucleotide sequence ID" value="NZ_VMBF01000032.1"/>
</dbReference>
<dbReference type="Proteomes" id="UP000322315">
    <property type="component" value="Unassembled WGS sequence"/>
</dbReference>
<protein>
    <submittedName>
        <fullName evidence="1">Adhesin</fullName>
    </submittedName>
</protein>
<dbReference type="EMBL" id="VMBF01000032">
    <property type="protein sequence ID" value="TSJ69910.1"/>
    <property type="molecule type" value="Genomic_DNA"/>
</dbReference>
<evidence type="ECO:0000313" key="2">
    <source>
        <dbReference type="EMBL" id="TSJ69910.1"/>
    </source>
</evidence>
<reference evidence="1 4" key="1">
    <citation type="journal article" date="2015" name="Int. J. Syst. Evol. Microbiol.">
        <title>Algibacter amylolyticus sp. nov., isolated from intertidal sediment.</title>
        <authorList>
            <person name="Zhang D.C."/>
            <person name="Wu J."/>
            <person name="Neuner K."/>
            <person name="Yao J."/>
            <person name="Margesin R."/>
        </authorList>
    </citation>
    <scope>NUCLEOTIDE SEQUENCE [LARGE SCALE GENOMIC DNA]</scope>
    <source>
        <strain evidence="1 4">RU-4-M-4</strain>
    </source>
</reference>
<comment type="caution">
    <text evidence="1">The sequence shown here is derived from an EMBL/GenBank/DDBJ whole genome shotgun (WGS) entry which is preliminary data.</text>
</comment>
<dbReference type="Pfam" id="PF13573">
    <property type="entry name" value="SprB"/>
    <property type="match status" value="3"/>
</dbReference>
<name>A0A5M7ARD1_9FLAO</name>
<sequence>GSLDLAVNGGTAPYAFLWSNGVETEDLINVVAGTYSVTITDANGCTTTNSAIIIEPNTKVTASITSQTNVDCFGNSTGEVTIEATGGIPPYSYSIDNGTNYQNNGAFSDLAEGSYTVIALDANGCTFNQAITITEPSNALEATISSTTNVLCNSEATGGIDITVNGGTEPYQFIWNDANNSTSENLSNVIAGAYNVTITDANGCTTSIGAT</sequence>
<feature type="non-terminal residue" evidence="1">
    <location>
        <position position="211"/>
    </location>
</feature>
<dbReference type="Proteomes" id="UP000315145">
    <property type="component" value="Unassembled WGS sequence"/>
</dbReference>
<dbReference type="AlphaFoldDB" id="A0A5M7ARD1"/>
<gene>
    <name evidence="1" type="ORF">F2B50_17875</name>
    <name evidence="2" type="ORF">FPF71_17875</name>
</gene>